<comment type="caution">
    <text evidence="1">The sequence shown here is derived from an EMBL/GenBank/DDBJ whole genome shotgun (WGS) entry which is preliminary data.</text>
</comment>
<dbReference type="EMBL" id="QKWP01004410">
    <property type="protein sequence ID" value="RIB00354.1"/>
    <property type="molecule type" value="Genomic_DNA"/>
</dbReference>
<dbReference type="Proteomes" id="UP000266673">
    <property type="component" value="Unassembled WGS sequence"/>
</dbReference>
<accession>A0A397TR30</accession>
<sequence length="208" mass="23971">MAINNINMHYHSYTSSEPIVLILHTTLYQGLYTLPLQAINQFKTDLIYIIGGKLKSAIDGQENKLLYYIFMFEKLNFWCFKDNSISSQSTLNLNIATYNAQGYNAPLKRQLWEEFCLSNNIQICSITKTKLAESKPKKFFNNKQFTYFWSCLNNSAEGTGIMVNNTIKSHIHNVITHPGGAVAIDLFFKYDFKFRIISVYLSSTNQQI</sequence>
<dbReference type="Gene3D" id="3.60.10.10">
    <property type="entry name" value="Endonuclease/exonuclease/phosphatase"/>
    <property type="match status" value="1"/>
</dbReference>
<evidence type="ECO:0000313" key="1">
    <source>
        <dbReference type="EMBL" id="RIB00354.1"/>
    </source>
</evidence>
<protein>
    <submittedName>
        <fullName evidence="1">Uncharacterized protein</fullName>
    </submittedName>
</protein>
<gene>
    <name evidence="1" type="ORF">C2G38_2234604</name>
</gene>
<name>A0A397TR30_9GLOM</name>
<keyword evidence="2" id="KW-1185">Reference proteome</keyword>
<organism evidence="1 2">
    <name type="scientific">Gigaspora rosea</name>
    <dbReference type="NCBI Taxonomy" id="44941"/>
    <lineage>
        <taxon>Eukaryota</taxon>
        <taxon>Fungi</taxon>
        <taxon>Fungi incertae sedis</taxon>
        <taxon>Mucoromycota</taxon>
        <taxon>Glomeromycotina</taxon>
        <taxon>Glomeromycetes</taxon>
        <taxon>Diversisporales</taxon>
        <taxon>Gigasporaceae</taxon>
        <taxon>Gigaspora</taxon>
    </lineage>
</organism>
<evidence type="ECO:0000313" key="2">
    <source>
        <dbReference type="Proteomes" id="UP000266673"/>
    </source>
</evidence>
<dbReference type="InterPro" id="IPR036691">
    <property type="entry name" value="Endo/exonu/phosph_ase_sf"/>
</dbReference>
<dbReference type="AlphaFoldDB" id="A0A397TR30"/>
<reference evidence="1 2" key="1">
    <citation type="submission" date="2018-06" db="EMBL/GenBank/DDBJ databases">
        <title>Comparative genomics reveals the genomic features of Rhizophagus irregularis, R. cerebriforme, R. diaphanum and Gigaspora rosea, and their symbiotic lifestyle signature.</title>
        <authorList>
            <person name="Morin E."/>
            <person name="San Clemente H."/>
            <person name="Chen E.C.H."/>
            <person name="De La Providencia I."/>
            <person name="Hainaut M."/>
            <person name="Kuo A."/>
            <person name="Kohler A."/>
            <person name="Murat C."/>
            <person name="Tang N."/>
            <person name="Roy S."/>
            <person name="Loubradou J."/>
            <person name="Henrissat B."/>
            <person name="Grigoriev I.V."/>
            <person name="Corradi N."/>
            <person name="Roux C."/>
            <person name="Martin F.M."/>
        </authorList>
    </citation>
    <scope>NUCLEOTIDE SEQUENCE [LARGE SCALE GENOMIC DNA]</scope>
    <source>
        <strain evidence="1 2">DAOM 194757</strain>
    </source>
</reference>
<dbReference type="OrthoDB" id="2491061at2759"/>
<dbReference type="SUPFAM" id="SSF56219">
    <property type="entry name" value="DNase I-like"/>
    <property type="match status" value="1"/>
</dbReference>
<proteinExistence type="predicted"/>